<dbReference type="CDD" id="cd01392">
    <property type="entry name" value="HTH_LacI"/>
    <property type="match status" value="1"/>
</dbReference>
<dbReference type="InterPro" id="IPR001387">
    <property type="entry name" value="Cro/C1-type_HTH"/>
</dbReference>
<keyword evidence="1" id="KW-0678">Repressor</keyword>
<evidence type="ECO:0000313" key="7">
    <source>
        <dbReference type="EMBL" id="CAH1222781.1"/>
    </source>
</evidence>
<dbReference type="PANTHER" id="PTHR30146:SF148">
    <property type="entry name" value="HTH-TYPE TRANSCRIPTIONAL REPRESSOR PURR-RELATED"/>
    <property type="match status" value="1"/>
</dbReference>
<gene>
    <name evidence="7" type="primary">rbsR_2</name>
    <name evidence="7" type="ORF">PAECIP111892_05204</name>
</gene>
<dbReference type="EMBL" id="CAKMMG010000012">
    <property type="protein sequence ID" value="CAH1222781.1"/>
    <property type="molecule type" value="Genomic_DNA"/>
</dbReference>
<dbReference type="Pfam" id="PF00356">
    <property type="entry name" value="LacI"/>
    <property type="match status" value="1"/>
</dbReference>
<keyword evidence="2" id="KW-0805">Transcription regulation</keyword>
<feature type="domain" description="HTH lacI-type" evidence="5">
    <location>
        <begin position="3"/>
        <end position="58"/>
    </location>
</feature>
<reference evidence="7" key="1">
    <citation type="submission" date="2022-01" db="EMBL/GenBank/DDBJ databases">
        <authorList>
            <person name="Criscuolo A."/>
        </authorList>
    </citation>
    <scope>NUCLEOTIDE SEQUENCE</scope>
    <source>
        <strain evidence="7">CIP111892</strain>
    </source>
</reference>
<dbReference type="InterPro" id="IPR046335">
    <property type="entry name" value="LacI/GalR-like_sensor"/>
</dbReference>
<sequence length="347" mass="39223">MGVTMKDVAELAGVSKSTVSQFLSKRYNYMSADTKKKIEQAIEELGYIPNEVARSLKHKKTYIVGVISSTILSRFTTEVVRAIEDECQLKGIQVIVCNTDDDPLKEKEYVQSMIARQVDGLIIFPTEENKKLYASLLKNGYPFVFVDRKVNDISVDTVLLNNEKASELAVETFIRHNHTRIGIITFPLGKKTITTRSERLSGYRKTLDTYGLAVNEGYIKSGRLDQLQGLIDELFHMDSPPTSIVATNDMILEQVLIYAKRNQLTIPDDFSLIGIDDVSFASFYTPPITTISQPSFEMGKRSARLLLDKIDQREQEPDGRADIIRLDPAINHRESVHKLSLKDKEKV</sequence>
<protein>
    <submittedName>
        <fullName evidence="7">Ribose operon repressor</fullName>
    </submittedName>
</protein>
<keyword evidence="4" id="KW-0804">Transcription</keyword>
<feature type="domain" description="HTH cro/C1-type" evidence="6">
    <location>
        <begin position="2"/>
        <end position="48"/>
    </location>
</feature>
<dbReference type="PROSITE" id="PS50943">
    <property type="entry name" value="HTH_CROC1"/>
    <property type="match status" value="1"/>
</dbReference>
<evidence type="ECO:0000259" key="5">
    <source>
        <dbReference type="PROSITE" id="PS50932"/>
    </source>
</evidence>
<dbReference type="PROSITE" id="PS00356">
    <property type="entry name" value="HTH_LACI_1"/>
    <property type="match status" value="1"/>
</dbReference>
<dbReference type="RefSeq" id="WP_236337079.1">
    <property type="nucleotide sequence ID" value="NZ_CAKMMG010000012.1"/>
</dbReference>
<proteinExistence type="predicted"/>
<dbReference type="SUPFAM" id="SSF53822">
    <property type="entry name" value="Periplasmic binding protein-like I"/>
    <property type="match status" value="1"/>
</dbReference>
<organism evidence="7 8">
    <name type="scientific">Paenibacillus auburnensis</name>
    <dbReference type="NCBI Taxonomy" id="2905649"/>
    <lineage>
        <taxon>Bacteria</taxon>
        <taxon>Bacillati</taxon>
        <taxon>Bacillota</taxon>
        <taxon>Bacilli</taxon>
        <taxon>Bacillales</taxon>
        <taxon>Paenibacillaceae</taxon>
        <taxon>Paenibacillus</taxon>
    </lineage>
</organism>
<evidence type="ECO:0000256" key="4">
    <source>
        <dbReference type="ARBA" id="ARBA00023163"/>
    </source>
</evidence>
<dbReference type="CDD" id="cd19977">
    <property type="entry name" value="PBP1_EndR-like"/>
    <property type="match status" value="1"/>
</dbReference>
<dbReference type="InterPro" id="IPR028082">
    <property type="entry name" value="Peripla_BP_I"/>
</dbReference>
<comment type="caution">
    <text evidence="7">The sequence shown here is derived from an EMBL/GenBank/DDBJ whole genome shotgun (WGS) entry which is preliminary data.</text>
</comment>
<dbReference type="Gene3D" id="1.10.260.40">
    <property type="entry name" value="lambda repressor-like DNA-binding domains"/>
    <property type="match status" value="1"/>
</dbReference>
<keyword evidence="3" id="KW-0238">DNA-binding</keyword>
<dbReference type="Pfam" id="PF13377">
    <property type="entry name" value="Peripla_BP_3"/>
    <property type="match status" value="1"/>
</dbReference>
<keyword evidence="8" id="KW-1185">Reference proteome</keyword>
<dbReference type="PANTHER" id="PTHR30146">
    <property type="entry name" value="LACI-RELATED TRANSCRIPTIONAL REPRESSOR"/>
    <property type="match status" value="1"/>
</dbReference>
<dbReference type="SMART" id="SM00354">
    <property type="entry name" value="HTH_LACI"/>
    <property type="match status" value="1"/>
</dbReference>
<evidence type="ECO:0000259" key="6">
    <source>
        <dbReference type="PROSITE" id="PS50943"/>
    </source>
</evidence>
<name>A0ABM9CSY4_9BACL</name>
<dbReference type="InterPro" id="IPR010982">
    <property type="entry name" value="Lambda_DNA-bd_dom_sf"/>
</dbReference>
<dbReference type="Gene3D" id="3.40.50.2300">
    <property type="match status" value="2"/>
</dbReference>
<dbReference type="Proteomes" id="UP000838324">
    <property type="component" value="Unassembled WGS sequence"/>
</dbReference>
<evidence type="ECO:0000256" key="1">
    <source>
        <dbReference type="ARBA" id="ARBA00022491"/>
    </source>
</evidence>
<evidence type="ECO:0000256" key="3">
    <source>
        <dbReference type="ARBA" id="ARBA00023125"/>
    </source>
</evidence>
<dbReference type="PROSITE" id="PS50932">
    <property type="entry name" value="HTH_LACI_2"/>
    <property type="match status" value="1"/>
</dbReference>
<accession>A0ABM9CSY4</accession>
<evidence type="ECO:0000256" key="2">
    <source>
        <dbReference type="ARBA" id="ARBA00023015"/>
    </source>
</evidence>
<evidence type="ECO:0000313" key="8">
    <source>
        <dbReference type="Proteomes" id="UP000838324"/>
    </source>
</evidence>
<dbReference type="SUPFAM" id="SSF47413">
    <property type="entry name" value="lambda repressor-like DNA-binding domains"/>
    <property type="match status" value="1"/>
</dbReference>
<dbReference type="InterPro" id="IPR000843">
    <property type="entry name" value="HTH_LacI"/>
</dbReference>